<evidence type="ECO:0000256" key="1">
    <source>
        <dbReference type="SAM" id="MobiDB-lite"/>
    </source>
</evidence>
<protein>
    <submittedName>
        <fullName evidence="2">Uncharacterized protein</fullName>
    </submittedName>
</protein>
<reference evidence="2" key="1">
    <citation type="submission" date="2021-02" db="EMBL/GenBank/DDBJ databases">
        <authorList>
            <person name="Nowell W R."/>
        </authorList>
    </citation>
    <scope>NUCLEOTIDE SEQUENCE</scope>
</reference>
<feature type="compositionally biased region" description="Polar residues" evidence="1">
    <location>
        <begin position="93"/>
        <end position="105"/>
    </location>
</feature>
<evidence type="ECO:0000313" key="2">
    <source>
        <dbReference type="EMBL" id="CAF4396937.1"/>
    </source>
</evidence>
<proteinExistence type="predicted"/>
<feature type="non-terminal residue" evidence="2">
    <location>
        <position position="1"/>
    </location>
</feature>
<comment type="caution">
    <text evidence="2">The sequence shown here is derived from an EMBL/GenBank/DDBJ whole genome shotgun (WGS) entry which is preliminary data.</text>
</comment>
<evidence type="ECO:0000313" key="3">
    <source>
        <dbReference type="Proteomes" id="UP000663881"/>
    </source>
</evidence>
<gene>
    <name evidence="2" type="ORF">OKA104_LOCUS51183</name>
</gene>
<name>A0A820P0U5_9BILA</name>
<dbReference type="Gene3D" id="1.10.150.50">
    <property type="entry name" value="Transcription Factor, Ets-1"/>
    <property type="match status" value="1"/>
</dbReference>
<sequence>PPMASQFSNLLSSHSHPHSFIDRTQSNNKHTFVGKTASSPIPEHETLHVPARMPLKGELSAPAPASSSNYQQFKHRSTLAKSDEDEQESQEQTNDFNHTNESSKPLGQFYSLRYRNIKPNQNSEDVSQYLGVDANSTPGRNTFLQPNTGMKDVPKWLKNLRLHKYDVF</sequence>
<feature type="region of interest" description="Disordered" evidence="1">
    <location>
        <begin position="1"/>
        <end position="105"/>
    </location>
</feature>
<organism evidence="2 3">
    <name type="scientific">Adineta steineri</name>
    <dbReference type="NCBI Taxonomy" id="433720"/>
    <lineage>
        <taxon>Eukaryota</taxon>
        <taxon>Metazoa</taxon>
        <taxon>Spiralia</taxon>
        <taxon>Gnathifera</taxon>
        <taxon>Rotifera</taxon>
        <taxon>Eurotatoria</taxon>
        <taxon>Bdelloidea</taxon>
        <taxon>Adinetida</taxon>
        <taxon>Adinetidae</taxon>
        <taxon>Adineta</taxon>
    </lineage>
</organism>
<feature type="non-terminal residue" evidence="2">
    <location>
        <position position="168"/>
    </location>
</feature>
<dbReference type="EMBL" id="CAJOAY010027211">
    <property type="protein sequence ID" value="CAF4396937.1"/>
    <property type="molecule type" value="Genomic_DNA"/>
</dbReference>
<dbReference type="AlphaFoldDB" id="A0A820P0U5"/>
<dbReference type="Proteomes" id="UP000663881">
    <property type="component" value="Unassembled WGS sequence"/>
</dbReference>
<accession>A0A820P0U5</accession>
<feature type="compositionally biased region" description="Polar residues" evidence="1">
    <location>
        <begin position="1"/>
        <end position="11"/>
    </location>
</feature>
<dbReference type="InterPro" id="IPR013761">
    <property type="entry name" value="SAM/pointed_sf"/>
</dbReference>